<evidence type="ECO:0000313" key="8">
    <source>
        <dbReference type="Proteomes" id="UP000199013"/>
    </source>
</evidence>
<accession>A0A1C3NVW9</accession>
<evidence type="ECO:0000256" key="5">
    <source>
        <dbReference type="SAM" id="MobiDB-lite"/>
    </source>
</evidence>
<dbReference type="Pfam" id="PF01420">
    <property type="entry name" value="Methylase_S"/>
    <property type="match status" value="1"/>
</dbReference>
<gene>
    <name evidence="7" type="ORF">FDG2_1571</name>
</gene>
<comment type="subunit">
    <text evidence="4">The methyltransferase is composed of M and S polypeptides.</text>
</comment>
<dbReference type="GO" id="GO:0009307">
    <property type="term" value="P:DNA restriction-modification system"/>
    <property type="evidence" value="ECO:0007669"/>
    <property type="project" value="UniProtKB-KW"/>
</dbReference>
<evidence type="ECO:0000256" key="2">
    <source>
        <dbReference type="ARBA" id="ARBA00022747"/>
    </source>
</evidence>
<evidence type="ECO:0000256" key="3">
    <source>
        <dbReference type="ARBA" id="ARBA00023125"/>
    </source>
</evidence>
<dbReference type="InterPro" id="IPR051212">
    <property type="entry name" value="Type-I_RE_S_subunit"/>
</dbReference>
<keyword evidence="3" id="KW-0238">DNA-binding</keyword>
<proteinExistence type="inferred from homology"/>
<evidence type="ECO:0000259" key="6">
    <source>
        <dbReference type="Pfam" id="PF01420"/>
    </source>
</evidence>
<protein>
    <recommendedName>
        <fullName evidence="6">Type I restriction modification DNA specificity domain-containing protein</fullName>
    </recommendedName>
</protein>
<dbReference type="InterPro" id="IPR000055">
    <property type="entry name" value="Restrct_endonuc_typeI_TRD"/>
</dbReference>
<keyword evidence="2" id="KW-0680">Restriction system</keyword>
<feature type="domain" description="Type I restriction modification DNA specificity" evidence="6">
    <location>
        <begin position="4"/>
        <end position="76"/>
    </location>
</feature>
<dbReference type="Proteomes" id="UP000199013">
    <property type="component" value="Unassembled WGS sequence"/>
</dbReference>
<dbReference type="GO" id="GO:0003677">
    <property type="term" value="F:DNA binding"/>
    <property type="evidence" value="ECO:0007669"/>
    <property type="project" value="UniProtKB-KW"/>
</dbReference>
<dbReference type="AlphaFoldDB" id="A0A1C3NVW9"/>
<dbReference type="InterPro" id="IPR044946">
    <property type="entry name" value="Restrct_endonuc_typeI_TRD_sf"/>
</dbReference>
<organism evidence="7 8">
    <name type="scientific">Candidatus Protofrankia californiensis</name>
    <dbReference type="NCBI Taxonomy" id="1839754"/>
    <lineage>
        <taxon>Bacteria</taxon>
        <taxon>Bacillati</taxon>
        <taxon>Actinomycetota</taxon>
        <taxon>Actinomycetes</taxon>
        <taxon>Frankiales</taxon>
        <taxon>Frankiaceae</taxon>
        <taxon>Protofrankia</taxon>
    </lineage>
</organism>
<dbReference type="EMBL" id="FLUV01000648">
    <property type="protein sequence ID" value="SBW20029.1"/>
    <property type="molecule type" value="Genomic_DNA"/>
</dbReference>
<keyword evidence="8" id="KW-1185">Reference proteome</keyword>
<dbReference type="PANTHER" id="PTHR43140:SF1">
    <property type="entry name" value="TYPE I RESTRICTION ENZYME ECOKI SPECIFICITY SUBUNIT"/>
    <property type="match status" value="1"/>
</dbReference>
<sequence>MHQNHLIRVRPTKGLIPDYLGYLWNSPLVERQLQEVASSTSGLYTLSTAKLKQVKIPLPPRKTQEAIVSYLAEVDVAYERLRIQIDGLQVRLRHLRKAILAEAFAGRLVEQDPGDEPASVLLERIQAERAAAGASVPRGTSVPRGGGRGKKPSGQDAAL</sequence>
<dbReference type="Gene3D" id="3.90.220.20">
    <property type="entry name" value="DNA methylase specificity domains"/>
    <property type="match status" value="1"/>
</dbReference>
<comment type="similarity">
    <text evidence="1">Belongs to the type-I restriction system S methylase family.</text>
</comment>
<dbReference type="SUPFAM" id="SSF116734">
    <property type="entry name" value="DNA methylase specificity domain"/>
    <property type="match status" value="1"/>
</dbReference>
<evidence type="ECO:0000256" key="4">
    <source>
        <dbReference type="ARBA" id="ARBA00038652"/>
    </source>
</evidence>
<reference evidence="8" key="1">
    <citation type="submission" date="2016-02" db="EMBL/GenBank/DDBJ databases">
        <authorList>
            <person name="Wibberg D."/>
        </authorList>
    </citation>
    <scope>NUCLEOTIDE SEQUENCE [LARGE SCALE GENOMIC DNA]</scope>
</reference>
<feature type="region of interest" description="Disordered" evidence="5">
    <location>
        <begin position="129"/>
        <end position="159"/>
    </location>
</feature>
<evidence type="ECO:0000313" key="7">
    <source>
        <dbReference type="EMBL" id="SBW20029.1"/>
    </source>
</evidence>
<dbReference type="PANTHER" id="PTHR43140">
    <property type="entry name" value="TYPE-1 RESTRICTION ENZYME ECOKI SPECIFICITY PROTEIN"/>
    <property type="match status" value="1"/>
</dbReference>
<evidence type="ECO:0000256" key="1">
    <source>
        <dbReference type="ARBA" id="ARBA00010923"/>
    </source>
</evidence>
<name>A0A1C3NVW9_9ACTN</name>